<sequence length="276" mass="31285">MTAWNRDVGDIIAEIKMMVTDFSGFFWILEGPSDQKFFNPRVDKNISLIVAGGKRNVINTVKKLEFDTEEVKVLGIVDADIEWLIPIQDRPINLISTEPRDLEGMLLRSSAFHKVLAEYADAKKIQTFEKKINKSLLMHIHDSATLFGKIRAVNDIHNRTLLKKFKPQCALVKGAWLYDPEVAFRIAVNYGVSESVDTLKREINELPNANNWYYVRGHDAVNILTAGLLSEITNGTFVDDARVDSVLRAGFEEHEYQASSLYKSLNEWSFGTMEGA</sequence>
<name>A4YAD6_SHEPC</name>
<dbReference type="EMBL" id="CP000681">
    <property type="protein sequence ID" value="ABP76919.1"/>
    <property type="molecule type" value="Genomic_DNA"/>
</dbReference>
<dbReference type="STRING" id="319224.Sputcn32_3207"/>
<dbReference type="KEGG" id="spc:Sputcn32_3207"/>
<organism evidence="2">
    <name type="scientific">Shewanella putrefaciens (strain CN-32 / ATCC BAA-453)</name>
    <dbReference type="NCBI Taxonomy" id="319224"/>
    <lineage>
        <taxon>Bacteria</taxon>
        <taxon>Pseudomonadati</taxon>
        <taxon>Pseudomonadota</taxon>
        <taxon>Gammaproteobacteria</taxon>
        <taxon>Alteromonadales</taxon>
        <taxon>Shewanellaceae</taxon>
        <taxon>Shewanella</taxon>
    </lineage>
</organism>
<dbReference type="InterPro" id="IPR029492">
    <property type="entry name" value="DUF4435"/>
</dbReference>
<evidence type="ECO:0000259" key="1">
    <source>
        <dbReference type="Pfam" id="PF14491"/>
    </source>
</evidence>
<evidence type="ECO:0000313" key="2">
    <source>
        <dbReference type="EMBL" id="ABP76919.1"/>
    </source>
</evidence>
<feature type="domain" description="DUF4435" evidence="1">
    <location>
        <begin position="28"/>
        <end position="131"/>
    </location>
</feature>
<accession>A4YAD6</accession>
<gene>
    <name evidence="2" type="ordered locus">Sputcn32_3207</name>
</gene>
<dbReference type="Pfam" id="PF14491">
    <property type="entry name" value="DUF4435"/>
    <property type="match status" value="1"/>
</dbReference>
<reference evidence="2" key="1">
    <citation type="submission" date="2007-04" db="EMBL/GenBank/DDBJ databases">
        <title>Complete sequence of Shewanella putrefaciens CN-32.</title>
        <authorList>
            <consortium name="US DOE Joint Genome Institute"/>
            <person name="Copeland A."/>
            <person name="Lucas S."/>
            <person name="Lapidus A."/>
            <person name="Barry K."/>
            <person name="Detter J.C."/>
            <person name="Glavina del Rio T."/>
            <person name="Hammon N."/>
            <person name="Israni S."/>
            <person name="Dalin E."/>
            <person name="Tice H."/>
            <person name="Pitluck S."/>
            <person name="Chain P."/>
            <person name="Malfatti S."/>
            <person name="Shin M."/>
            <person name="Vergez L."/>
            <person name="Schmutz J."/>
            <person name="Larimer F."/>
            <person name="Land M."/>
            <person name="Hauser L."/>
            <person name="Kyrpides N."/>
            <person name="Mikhailova N."/>
            <person name="Romine M.F."/>
            <person name="Fredrickson J."/>
            <person name="Tiedje J."/>
            <person name="Richardson P."/>
        </authorList>
    </citation>
    <scope>NUCLEOTIDE SEQUENCE [LARGE SCALE GENOMIC DNA]</scope>
    <source>
        <strain evidence="2">CN-32</strain>
    </source>
</reference>
<protein>
    <recommendedName>
        <fullName evidence="1">DUF4435 domain-containing protein</fullName>
    </recommendedName>
</protein>
<proteinExistence type="predicted"/>
<dbReference type="eggNOG" id="ENOG502Z8GC">
    <property type="taxonomic scope" value="Bacteria"/>
</dbReference>
<dbReference type="HOGENOM" id="CLU_078431_1_0_6"/>
<dbReference type="AlphaFoldDB" id="A4YAD6"/>